<keyword evidence="2" id="KW-1185">Reference proteome</keyword>
<sequence>MNHKIFAVLLALAAAAAQAADSYGYFALWQNPANEKEPLQVKTTKENATQAEAAAELQAFCRAQDTLAGVPAGGATGCTSVVPLHNSCIAIAYPAAQHRMTDENVVAITSPLFSNVQRLALSQCTKKYGSQGNCELQTAFCTDKNYYGGTVRNLWNRLKTR</sequence>
<dbReference type="InterPro" id="IPR025240">
    <property type="entry name" value="DUF4189"/>
</dbReference>
<protein>
    <submittedName>
        <fullName evidence="1">Uncharacterized protein</fullName>
    </submittedName>
</protein>
<reference evidence="1 2" key="1">
    <citation type="submission" date="2017-06" db="EMBL/GenBank/DDBJ databases">
        <title>Neisseria chenwenguii sp. nov., isolated from the intestinal contents of Tibetan Plateau Pika in Yushu, Qinghai Province, China.</title>
        <authorList>
            <person name="Zhang G."/>
        </authorList>
    </citation>
    <scope>NUCLEOTIDE SEQUENCE [LARGE SCALE GENOMIC DNA]</scope>
    <source>
        <strain evidence="1 2">10023</strain>
    </source>
</reference>
<dbReference type="Pfam" id="PF13827">
    <property type="entry name" value="DUF4189"/>
    <property type="match status" value="1"/>
</dbReference>
<dbReference type="KEGG" id="nei:BG910_11585"/>
<accession>A0A220S548</accession>
<name>A0A220S548_9NEIS</name>
<gene>
    <name evidence="1" type="ORF">BG910_11585</name>
</gene>
<dbReference type="OrthoDB" id="8613649at2"/>
<evidence type="ECO:0000313" key="1">
    <source>
        <dbReference type="EMBL" id="ASK28577.1"/>
    </source>
</evidence>
<dbReference type="AlphaFoldDB" id="A0A220S548"/>
<dbReference type="EMBL" id="CP022278">
    <property type="protein sequence ID" value="ASK28577.1"/>
    <property type="molecule type" value="Genomic_DNA"/>
</dbReference>
<dbReference type="RefSeq" id="WP_089037262.1">
    <property type="nucleotide sequence ID" value="NZ_CP022278.1"/>
</dbReference>
<proteinExistence type="predicted"/>
<evidence type="ECO:0000313" key="2">
    <source>
        <dbReference type="Proteomes" id="UP000198238"/>
    </source>
</evidence>
<dbReference type="Proteomes" id="UP000198238">
    <property type="component" value="Chromosome"/>
</dbReference>
<organism evidence="1 2">
    <name type="scientific">Neisseria chenwenguii</name>
    <dbReference type="NCBI Taxonomy" id="1853278"/>
    <lineage>
        <taxon>Bacteria</taxon>
        <taxon>Pseudomonadati</taxon>
        <taxon>Pseudomonadota</taxon>
        <taxon>Betaproteobacteria</taxon>
        <taxon>Neisseriales</taxon>
        <taxon>Neisseriaceae</taxon>
        <taxon>Neisseria</taxon>
    </lineage>
</organism>